<dbReference type="AlphaFoldDB" id="A0ABD6F224"/>
<dbReference type="InterPro" id="IPR029058">
    <property type="entry name" value="AB_hydrolase_fold"/>
</dbReference>
<dbReference type="PANTHER" id="PTHR46331:SF2">
    <property type="entry name" value="VALACYCLOVIR HYDROLASE"/>
    <property type="match status" value="1"/>
</dbReference>
<organism evidence="1 2">
    <name type="scientific">Gnathostoma spinigerum</name>
    <dbReference type="NCBI Taxonomy" id="75299"/>
    <lineage>
        <taxon>Eukaryota</taxon>
        <taxon>Metazoa</taxon>
        <taxon>Ecdysozoa</taxon>
        <taxon>Nematoda</taxon>
        <taxon>Chromadorea</taxon>
        <taxon>Rhabditida</taxon>
        <taxon>Spirurina</taxon>
        <taxon>Gnathostomatomorpha</taxon>
        <taxon>Gnathostomatoidea</taxon>
        <taxon>Gnathostomatidae</taxon>
        <taxon>Gnathostoma</taxon>
    </lineage>
</organism>
<dbReference type="Gene3D" id="3.40.50.1820">
    <property type="entry name" value="alpha/beta hydrolase"/>
    <property type="match status" value="1"/>
</dbReference>
<dbReference type="SUPFAM" id="SSF53474">
    <property type="entry name" value="alpha/beta-Hydrolases"/>
    <property type="match status" value="1"/>
</dbReference>
<name>A0ABD6F224_9BILA</name>
<proteinExistence type="predicted"/>
<evidence type="ECO:0008006" key="3">
    <source>
        <dbReference type="Google" id="ProtNLM"/>
    </source>
</evidence>
<accession>A0ABD6F224</accession>
<reference evidence="1 2" key="1">
    <citation type="submission" date="2024-08" db="EMBL/GenBank/DDBJ databases">
        <title>Gnathostoma spinigerum genome.</title>
        <authorList>
            <person name="Gonzalez-Bertolin B."/>
            <person name="Monzon S."/>
            <person name="Zaballos A."/>
            <person name="Jimenez P."/>
            <person name="Dekumyoy P."/>
            <person name="Varona S."/>
            <person name="Cuesta I."/>
            <person name="Sumanam S."/>
            <person name="Adisakwattana P."/>
            <person name="Gasser R.B."/>
            <person name="Hernandez-Gonzalez A."/>
            <person name="Young N.D."/>
            <person name="Perteguer M.J."/>
        </authorList>
    </citation>
    <scope>NUCLEOTIDE SEQUENCE [LARGE SCALE GENOMIC DNA]</scope>
    <source>
        <strain evidence="1">AL3</strain>
        <tissue evidence="1">Liver</tissue>
    </source>
</reference>
<keyword evidence="2" id="KW-1185">Reference proteome</keyword>
<gene>
    <name evidence="1" type="ORF">AB6A40_010216</name>
</gene>
<comment type="caution">
    <text evidence="1">The sequence shown here is derived from an EMBL/GenBank/DDBJ whole genome shotgun (WGS) entry which is preliminary data.</text>
</comment>
<evidence type="ECO:0000313" key="2">
    <source>
        <dbReference type="Proteomes" id="UP001608902"/>
    </source>
</evidence>
<dbReference type="Proteomes" id="UP001608902">
    <property type="component" value="Unassembled WGS sequence"/>
</dbReference>
<dbReference type="EMBL" id="JBGFUD010012585">
    <property type="protein sequence ID" value="MFH4983507.1"/>
    <property type="molecule type" value="Genomic_DNA"/>
</dbReference>
<evidence type="ECO:0000313" key="1">
    <source>
        <dbReference type="EMBL" id="MFH4983507.1"/>
    </source>
</evidence>
<sequence length="189" mass="21351">MGTTAAADRYLENTLNKTANGTTINEVNMKSASEEPVIEKLTIINGLKIGYCMYGHGDTAMLFICGGVGCYKKDYPEELLRAFDPNVFKIVCIDPPGYGTSRPPDRKQEVNRCLKDSAFCIELMQVTVLKSLHSHGKKNCCIRLSMICYYINEMIYKFIVLVGWLSTKVMLWDVKTKVHDVICRKSCKE</sequence>
<dbReference type="PANTHER" id="PTHR46331">
    <property type="entry name" value="VALACYCLOVIR HYDROLASE"/>
    <property type="match status" value="1"/>
</dbReference>
<protein>
    <recommendedName>
        <fullName evidence="3">AB hydrolase-1 domain-containing protein</fullName>
    </recommendedName>
</protein>